<feature type="transmembrane region" description="Helical" evidence="1">
    <location>
        <begin position="12"/>
        <end position="38"/>
    </location>
</feature>
<evidence type="ECO:0000313" key="3">
    <source>
        <dbReference type="Proteomes" id="UP000663722"/>
    </source>
</evidence>
<organism evidence="2 3">
    <name type="scientific">Desulfonema magnum</name>
    <dbReference type="NCBI Taxonomy" id="45655"/>
    <lineage>
        <taxon>Bacteria</taxon>
        <taxon>Pseudomonadati</taxon>
        <taxon>Thermodesulfobacteriota</taxon>
        <taxon>Desulfobacteria</taxon>
        <taxon>Desulfobacterales</taxon>
        <taxon>Desulfococcaceae</taxon>
        <taxon>Desulfonema</taxon>
    </lineage>
</organism>
<keyword evidence="1" id="KW-1133">Transmembrane helix</keyword>
<gene>
    <name evidence="2" type="ORF">dnm_007090</name>
</gene>
<dbReference type="EMBL" id="CP061800">
    <property type="protein sequence ID" value="QTA84710.1"/>
    <property type="molecule type" value="Genomic_DNA"/>
</dbReference>
<keyword evidence="3" id="KW-1185">Reference proteome</keyword>
<dbReference type="Proteomes" id="UP000663722">
    <property type="component" value="Chromosome"/>
</dbReference>
<dbReference type="KEGG" id="dmm:dnm_007090"/>
<name>A0A975BG84_9BACT</name>
<keyword evidence="1" id="KW-0812">Transmembrane</keyword>
<sequence>MLKSDVSQFVHLALKIHVFVTSFLYTRGSSPLFFIFLYKDFI</sequence>
<keyword evidence="1" id="KW-0472">Membrane</keyword>
<proteinExistence type="predicted"/>
<evidence type="ECO:0000256" key="1">
    <source>
        <dbReference type="SAM" id="Phobius"/>
    </source>
</evidence>
<protein>
    <submittedName>
        <fullName evidence="2">Uncharacterized protein</fullName>
    </submittedName>
</protein>
<evidence type="ECO:0000313" key="2">
    <source>
        <dbReference type="EMBL" id="QTA84710.1"/>
    </source>
</evidence>
<dbReference type="AlphaFoldDB" id="A0A975BG84"/>
<reference evidence="2" key="1">
    <citation type="journal article" date="2021" name="Microb. Physiol.">
        <title>Proteogenomic Insights into the Physiology of Marine, Sulfate-Reducing, Filamentous Desulfonema limicola and Desulfonema magnum.</title>
        <authorList>
            <person name="Schnaars V."/>
            <person name="Wohlbrand L."/>
            <person name="Scheve S."/>
            <person name="Hinrichs C."/>
            <person name="Reinhardt R."/>
            <person name="Rabus R."/>
        </authorList>
    </citation>
    <scope>NUCLEOTIDE SEQUENCE</scope>
    <source>
        <strain evidence="2">4be13</strain>
    </source>
</reference>
<accession>A0A975BG84</accession>